<evidence type="ECO:0000313" key="4">
    <source>
        <dbReference type="EMBL" id="MCJ2542608.1"/>
    </source>
</evidence>
<dbReference type="Pfam" id="PF13181">
    <property type="entry name" value="TPR_8"/>
    <property type="match status" value="2"/>
</dbReference>
<proteinExistence type="predicted"/>
<keyword evidence="5" id="KW-1185">Reference proteome</keyword>
<dbReference type="Proteomes" id="UP000830835">
    <property type="component" value="Unassembled WGS sequence"/>
</dbReference>
<dbReference type="SMART" id="SM00028">
    <property type="entry name" value="TPR"/>
    <property type="match status" value="3"/>
</dbReference>
<evidence type="ECO:0000313" key="5">
    <source>
        <dbReference type="Proteomes" id="UP000830835"/>
    </source>
</evidence>
<protein>
    <recommendedName>
        <fullName evidence="6">Tetratricopeptide repeat protein</fullName>
    </recommendedName>
</protein>
<keyword evidence="2 3" id="KW-0802">TPR repeat</keyword>
<keyword evidence="1" id="KW-0677">Repeat</keyword>
<dbReference type="PANTHER" id="PTHR44858:SF1">
    <property type="entry name" value="UDP-N-ACETYLGLUCOSAMINE--PEPTIDE N-ACETYLGLUCOSAMINYLTRANSFERASE SPINDLY-RELATED"/>
    <property type="match status" value="1"/>
</dbReference>
<dbReference type="PROSITE" id="PS50005">
    <property type="entry name" value="TPR"/>
    <property type="match status" value="1"/>
</dbReference>
<dbReference type="SUPFAM" id="SSF48452">
    <property type="entry name" value="TPR-like"/>
    <property type="match status" value="1"/>
</dbReference>
<dbReference type="InterPro" id="IPR019734">
    <property type="entry name" value="TPR_rpt"/>
</dbReference>
<gene>
    <name evidence="4" type="ORF">JX360_06765</name>
</gene>
<evidence type="ECO:0000256" key="1">
    <source>
        <dbReference type="ARBA" id="ARBA00022737"/>
    </source>
</evidence>
<comment type="caution">
    <text evidence="4">The sequence shown here is derived from an EMBL/GenBank/DDBJ whole genome shotgun (WGS) entry which is preliminary data.</text>
</comment>
<evidence type="ECO:0000256" key="2">
    <source>
        <dbReference type="ARBA" id="ARBA00022803"/>
    </source>
</evidence>
<dbReference type="EMBL" id="JAFIRA010000013">
    <property type="protein sequence ID" value="MCJ2542608.1"/>
    <property type="molecule type" value="Genomic_DNA"/>
</dbReference>
<evidence type="ECO:0000256" key="3">
    <source>
        <dbReference type="PROSITE-ProRule" id="PRU00339"/>
    </source>
</evidence>
<name>A0ABT0C9Z8_THEVL</name>
<dbReference type="PANTHER" id="PTHR44858">
    <property type="entry name" value="TETRATRICOPEPTIDE REPEAT PROTEIN 6"/>
    <property type="match status" value="1"/>
</dbReference>
<accession>A0ABT0C9Z8</accession>
<reference evidence="4" key="1">
    <citation type="submission" date="2021-02" db="EMBL/GenBank/DDBJ databases">
        <title>The CRISPR/cas machinery reduction and long-range gene transfer in the hot spring cyanobacterium Synechococcus.</title>
        <authorList>
            <person name="Dvorak P."/>
            <person name="Jahodarova E."/>
            <person name="Hasler P."/>
            <person name="Poulickova A."/>
        </authorList>
    </citation>
    <scope>NUCLEOTIDE SEQUENCE</scope>
    <source>
        <strain evidence="4">Rupite</strain>
    </source>
</reference>
<feature type="repeat" description="TPR" evidence="3">
    <location>
        <begin position="113"/>
        <end position="146"/>
    </location>
</feature>
<dbReference type="InterPro" id="IPR011990">
    <property type="entry name" value="TPR-like_helical_dom_sf"/>
</dbReference>
<dbReference type="InterPro" id="IPR050498">
    <property type="entry name" value="Ycf3"/>
</dbReference>
<organism evidence="4 5">
    <name type="scientific">Thermostichus vulcanus str. 'Rupite'</name>
    <dbReference type="NCBI Taxonomy" id="2813851"/>
    <lineage>
        <taxon>Bacteria</taxon>
        <taxon>Bacillati</taxon>
        <taxon>Cyanobacteriota</taxon>
        <taxon>Cyanophyceae</taxon>
        <taxon>Thermostichales</taxon>
        <taxon>Thermostichaceae</taxon>
        <taxon>Thermostichus</taxon>
    </lineage>
</organism>
<dbReference type="Gene3D" id="1.25.40.10">
    <property type="entry name" value="Tetratricopeptide repeat domain"/>
    <property type="match status" value="1"/>
</dbReference>
<sequence length="167" mass="17897">MNRRFGVVGLGLVAFLAGIPAALAMPSPGLPPTSSTPPNPVPGTAAELNWQGSLKLLRGDPEGALADLDRALQSDPNYAPAYVNRSYVYNQLRQPEAALADAEQAIRLDGGIPEAFFSRGVAQLQLGDREAALEDFRRAMALFSKSGNLADQTILQQLLRQLGVEER</sequence>
<evidence type="ECO:0008006" key="6">
    <source>
        <dbReference type="Google" id="ProtNLM"/>
    </source>
</evidence>
<dbReference type="RefSeq" id="WP_244349884.1">
    <property type="nucleotide sequence ID" value="NZ_JAFIRA010000013.1"/>
</dbReference>